<keyword evidence="3" id="KW-1003">Cell membrane</keyword>
<proteinExistence type="inferred from homology"/>
<dbReference type="Pfam" id="PF00560">
    <property type="entry name" value="LRR_1"/>
    <property type="match status" value="2"/>
</dbReference>
<evidence type="ECO:0000256" key="8">
    <source>
        <dbReference type="ARBA" id="ARBA00022989"/>
    </source>
</evidence>
<evidence type="ECO:0000256" key="11">
    <source>
        <dbReference type="SAM" id="MobiDB-lite"/>
    </source>
</evidence>
<comment type="caution">
    <text evidence="12">The sequence shown here is derived from an EMBL/GenBank/DDBJ whole genome shotgun (WGS) entry which is preliminary data.</text>
</comment>
<sequence>MEPISMGDHFVSHIMEDEYGVARFVDSVTIVNKGQQIKLVKILIAFTSLDFSSNNFEGPILEELMNLKALHALNLSHSSFSGHIPSTLGTQIQSFEADSFMGNEGLCGPPLTQDCGGGGGQGPSSPQPSSKRSSIDWSLFGVELGFTFGFGIIIMPVCKRWRLWYSKKVDDVLYKIVPQLDFVYESRGGKTYRSLKWKPY</sequence>
<gene>
    <name evidence="12" type="ORF">PIB30_064094</name>
</gene>
<dbReference type="Proteomes" id="UP001341840">
    <property type="component" value="Unassembled WGS sequence"/>
</dbReference>
<dbReference type="InterPro" id="IPR001611">
    <property type="entry name" value="Leu-rich_rpt"/>
</dbReference>
<accession>A0ABU6YJ43</accession>
<evidence type="ECO:0000256" key="5">
    <source>
        <dbReference type="ARBA" id="ARBA00022692"/>
    </source>
</evidence>
<keyword evidence="4" id="KW-0433">Leucine-rich repeat</keyword>
<evidence type="ECO:0000256" key="1">
    <source>
        <dbReference type="ARBA" id="ARBA00004236"/>
    </source>
</evidence>
<keyword evidence="6" id="KW-0732">Signal</keyword>
<evidence type="ECO:0000256" key="9">
    <source>
        <dbReference type="ARBA" id="ARBA00023136"/>
    </source>
</evidence>
<evidence type="ECO:0000256" key="6">
    <source>
        <dbReference type="ARBA" id="ARBA00022729"/>
    </source>
</evidence>
<evidence type="ECO:0000313" key="12">
    <source>
        <dbReference type="EMBL" id="MED6210430.1"/>
    </source>
</evidence>
<dbReference type="PANTHER" id="PTHR48062">
    <property type="entry name" value="RECEPTOR-LIKE PROTEIN 14"/>
    <property type="match status" value="1"/>
</dbReference>
<keyword evidence="9" id="KW-0472">Membrane</keyword>
<keyword evidence="7" id="KW-0677">Repeat</keyword>
<reference evidence="12 13" key="1">
    <citation type="journal article" date="2023" name="Plants (Basel)">
        <title>Bridging the Gap: Combining Genomics and Transcriptomics Approaches to Understand Stylosanthes scabra, an Orphan Legume from the Brazilian Caatinga.</title>
        <authorList>
            <person name="Ferreira-Neto J.R.C."/>
            <person name="da Silva M.D."/>
            <person name="Binneck E."/>
            <person name="de Melo N.F."/>
            <person name="da Silva R.H."/>
            <person name="de Melo A.L.T.M."/>
            <person name="Pandolfi V."/>
            <person name="Bustamante F.O."/>
            <person name="Brasileiro-Vidal A.C."/>
            <person name="Benko-Iseppon A.M."/>
        </authorList>
    </citation>
    <scope>NUCLEOTIDE SEQUENCE [LARGE SCALE GENOMIC DNA]</scope>
    <source>
        <tissue evidence="12">Leaves</tissue>
    </source>
</reference>
<protein>
    <submittedName>
        <fullName evidence="12">Uncharacterized protein</fullName>
    </submittedName>
</protein>
<evidence type="ECO:0000256" key="3">
    <source>
        <dbReference type="ARBA" id="ARBA00022475"/>
    </source>
</evidence>
<comment type="subcellular location">
    <subcellularLocation>
        <location evidence="1">Cell membrane</location>
    </subcellularLocation>
    <subcellularLocation>
        <location evidence="10">Endomembrane system</location>
        <topology evidence="10">Single-pass membrane protein</topology>
    </subcellularLocation>
</comment>
<dbReference type="Gene3D" id="3.80.10.10">
    <property type="entry name" value="Ribonuclease Inhibitor"/>
    <property type="match status" value="1"/>
</dbReference>
<keyword evidence="5" id="KW-0812">Transmembrane</keyword>
<evidence type="ECO:0000256" key="7">
    <source>
        <dbReference type="ARBA" id="ARBA00022737"/>
    </source>
</evidence>
<feature type="region of interest" description="Disordered" evidence="11">
    <location>
        <begin position="111"/>
        <end position="132"/>
    </location>
</feature>
<evidence type="ECO:0000313" key="13">
    <source>
        <dbReference type="Proteomes" id="UP001341840"/>
    </source>
</evidence>
<evidence type="ECO:0000256" key="10">
    <source>
        <dbReference type="ARBA" id="ARBA00037847"/>
    </source>
</evidence>
<evidence type="ECO:0000256" key="4">
    <source>
        <dbReference type="ARBA" id="ARBA00022614"/>
    </source>
</evidence>
<dbReference type="EMBL" id="JASCZI010242275">
    <property type="protein sequence ID" value="MED6210430.1"/>
    <property type="molecule type" value="Genomic_DNA"/>
</dbReference>
<dbReference type="InterPro" id="IPR051502">
    <property type="entry name" value="RLP_Defense_Trigger"/>
</dbReference>
<organism evidence="12 13">
    <name type="scientific">Stylosanthes scabra</name>
    <dbReference type="NCBI Taxonomy" id="79078"/>
    <lineage>
        <taxon>Eukaryota</taxon>
        <taxon>Viridiplantae</taxon>
        <taxon>Streptophyta</taxon>
        <taxon>Embryophyta</taxon>
        <taxon>Tracheophyta</taxon>
        <taxon>Spermatophyta</taxon>
        <taxon>Magnoliopsida</taxon>
        <taxon>eudicotyledons</taxon>
        <taxon>Gunneridae</taxon>
        <taxon>Pentapetalae</taxon>
        <taxon>rosids</taxon>
        <taxon>fabids</taxon>
        <taxon>Fabales</taxon>
        <taxon>Fabaceae</taxon>
        <taxon>Papilionoideae</taxon>
        <taxon>50 kb inversion clade</taxon>
        <taxon>dalbergioids sensu lato</taxon>
        <taxon>Dalbergieae</taxon>
        <taxon>Pterocarpus clade</taxon>
        <taxon>Stylosanthes</taxon>
    </lineage>
</organism>
<keyword evidence="13" id="KW-1185">Reference proteome</keyword>
<comment type="similarity">
    <text evidence="2">Belongs to the RLP family.</text>
</comment>
<evidence type="ECO:0000256" key="2">
    <source>
        <dbReference type="ARBA" id="ARBA00009592"/>
    </source>
</evidence>
<keyword evidence="8" id="KW-1133">Transmembrane helix</keyword>
<name>A0ABU6YJ43_9FABA</name>
<dbReference type="SUPFAM" id="SSF52058">
    <property type="entry name" value="L domain-like"/>
    <property type="match status" value="1"/>
</dbReference>
<dbReference type="PANTHER" id="PTHR48062:SF52">
    <property type="entry name" value="RECEPTOR-LIKE PROTEIN 8-RELATED"/>
    <property type="match status" value="1"/>
</dbReference>
<dbReference type="InterPro" id="IPR032675">
    <property type="entry name" value="LRR_dom_sf"/>
</dbReference>